<dbReference type="Pfam" id="PF13899">
    <property type="entry name" value="Thioredoxin_7"/>
    <property type="match status" value="1"/>
</dbReference>
<evidence type="ECO:0000313" key="1">
    <source>
        <dbReference type="EMBL" id="MCF8716419.1"/>
    </source>
</evidence>
<dbReference type="CDD" id="cd02947">
    <property type="entry name" value="TRX_family"/>
    <property type="match status" value="1"/>
</dbReference>
<protein>
    <submittedName>
        <fullName evidence="1">Thioredoxin family protein</fullName>
    </submittedName>
</protein>
<sequence length="137" mass="16010">MILLLLVSFYGFSQESVEKIDWIDNINNGIEIGMKQNKEVLIYFGMEKCVPCRMIDKYAFTQSEFIDYSKKYVMVKVYDDLDKSNTENQEYVKTTRTEYGIESVPTIVLLKDDGTKSSFFAYVKSPNELIEQIESQY</sequence>
<dbReference type="EMBL" id="JAETXX010000018">
    <property type="protein sequence ID" value="MCF8716419.1"/>
    <property type="molecule type" value="Genomic_DNA"/>
</dbReference>
<keyword evidence="2" id="KW-1185">Reference proteome</keyword>
<reference evidence="1 2" key="1">
    <citation type="submission" date="2021-01" db="EMBL/GenBank/DDBJ databases">
        <title>Genome sequencing of Joostella atrarenae M1-2 (= KCTC 23194).</title>
        <authorList>
            <person name="Zakaria M.R."/>
            <person name="Lam M.Q."/>
            <person name="Chong C.S."/>
        </authorList>
    </citation>
    <scope>NUCLEOTIDE SEQUENCE [LARGE SCALE GENOMIC DNA]</scope>
    <source>
        <strain evidence="1 2">M1-2</strain>
    </source>
</reference>
<comment type="caution">
    <text evidence="1">The sequence shown here is derived from an EMBL/GenBank/DDBJ whole genome shotgun (WGS) entry which is preliminary data.</text>
</comment>
<name>A0ABS9J7L9_9FLAO</name>
<organism evidence="1 2">
    <name type="scientific">Joostella atrarenae</name>
    <dbReference type="NCBI Taxonomy" id="679257"/>
    <lineage>
        <taxon>Bacteria</taxon>
        <taxon>Pseudomonadati</taxon>
        <taxon>Bacteroidota</taxon>
        <taxon>Flavobacteriia</taxon>
        <taxon>Flavobacteriales</taxon>
        <taxon>Flavobacteriaceae</taxon>
        <taxon>Joostella</taxon>
    </lineage>
</organism>
<proteinExistence type="predicted"/>
<accession>A0ABS9J7L9</accession>
<dbReference type="SUPFAM" id="SSF52833">
    <property type="entry name" value="Thioredoxin-like"/>
    <property type="match status" value="1"/>
</dbReference>
<evidence type="ECO:0000313" key="2">
    <source>
        <dbReference type="Proteomes" id="UP000829517"/>
    </source>
</evidence>
<dbReference type="RefSeq" id="WP_236960881.1">
    <property type="nucleotide sequence ID" value="NZ_JAETXX010000018.1"/>
</dbReference>
<dbReference type="Gene3D" id="3.40.30.10">
    <property type="entry name" value="Glutaredoxin"/>
    <property type="match status" value="1"/>
</dbReference>
<dbReference type="InterPro" id="IPR036249">
    <property type="entry name" value="Thioredoxin-like_sf"/>
</dbReference>
<dbReference type="Proteomes" id="UP000829517">
    <property type="component" value="Unassembled WGS sequence"/>
</dbReference>
<gene>
    <name evidence="1" type="ORF">JM658_16445</name>
</gene>